<gene>
    <name evidence="4" type="ordered locus">Huta_2872</name>
</gene>
<keyword evidence="2" id="KW-0472">Membrane</keyword>
<feature type="compositionally biased region" description="Polar residues" evidence="1">
    <location>
        <begin position="289"/>
        <end position="304"/>
    </location>
</feature>
<keyword evidence="2" id="KW-0812">Transmembrane</keyword>
<keyword evidence="5" id="KW-1185">Reference proteome</keyword>
<proteinExistence type="predicted"/>
<feature type="domain" description="DUF7305" evidence="3">
    <location>
        <begin position="500"/>
        <end position="667"/>
    </location>
</feature>
<evidence type="ECO:0000313" key="4">
    <source>
        <dbReference type="EMBL" id="ACV13033.1"/>
    </source>
</evidence>
<accession>C7NRS8</accession>
<feature type="region of interest" description="Disordered" evidence="1">
    <location>
        <begin position="459"/>
        <end position="484"/>
    </location>
</feature>
<feature type="region of interest" description="Disordered" evidence="1">
    <location>
        <begin position="289"/>
        <end position="309"/>
    </location>
</feature>
<dbReference type="HOGENOM" id="CLU_029417_0_0_2"/>
<evidence type="ECO:0000259" key="3">
    <source>
        <dbReference type="Pfam" id="PF23981"/>
    </source>
</evidence>
<evidence type="ECO:0000256" key="1">
    <source>
        <dbReference type="SAM" id="MobiDB-lite"/>
    </source>
</evidence>
<organism evidence="4 5">
    <name type="scientific">Halorhabdus utahensis (strain DSM 12940 / JCM 11049 / AX-2)</name>
    <dbReference type="NCBI Taxonomy" id="519442"/>
    <lineage>
        <taxon>Archaea</taxon>
        <taxon>Methanobacteriati</taxon>
        <taxon>Methanobacteriota</taxon>
        <taxon>Stenosarchaea group</taxon>
        <taxon>Halobacteria</taxon>
        <taxon>Halobacteriales</taxon>
        <taxon>Haloarculaceae</taxon>
        <taxon>Halorhabdus</taxon>
    </lineage>
</organism>
<dbReference type="InterPro" id="IPR055729">
    <property type="entry name" value="DUF7305"/>
</dbReference>
<feature type="compositionally biased region" description="Low complexity" evidence="1">
    <location>
        <begin position="465"/>
        <end position="484"/>
    </location>
</feature>
<dbReference type="Proteomes" id="UP000002071">
    <property type="component" value="Chromosome"/>
</dbReference>
<dbReference type="AlphaFoldDB" id="C7NRS8"/>
<dbReference type="Pfam" id="PF23981">
    <property type="entry name" value="DUF7305"/>
    <property type="match status" value="1"/>
</dbReference>
<dbReference type="InterPro" id="IPR055713">
    <property type="entry name" value="DUF7289"/>
</dbReference>
<dbReference type="EMBL" id="CP001687">
    <property type="protein sequence ID" value="ACV13033.1"/>
    <property type="molecule type" value="Genomic_DNA"/>
</dbReference>
<reference evidence="4 5" key="1">
    <citation type="journal article" date="2009" name="Stand. Genomic Sci.">
        <title>Complete genome sequence of Halorhabdus utahensis type strain (AX-2).</title>
        <authorList>
            <person name="Anderson I."/>
            <person name="Tindall B.J."/>
            <person name="Pomrenke H."/>
            <person name="Goker M."/>
            <person name="Lapidus A."/>
            <person name="Nolan M."/>
            <person name="Copeland A."/>
            <person name="Glavina Del Rio T."/>
            <person name="Chen F."/>
            <person name="Tice H."/>
            <person name="Cheng J.F."/>
            <person name="Lucas S."/>
            <person name="Chertkov O."/>
            <person name="Bruce D."/>
            <person name="Brettin T."/>
            <person name="Detter J.C."/>
            <person name="Han C."/>
            <person name="Goodwin L."/>
            <person name="Land M."/>
            <person name="Hauser L."/>
            <person name="Chang Y.J."/>
            <person name="Jeffries C.D."/>
            <person name="Pitluck S."/>
            <person name="Pati A."/>
            <person name="Mavromatis K."/>
            <person name="Ivanova N."/>
            <person name="Ovchinnikova G."/>
            <person name="Chen A."/>
            <person name="Palaniappan K."/>
            <person name="Chain P."/>
            <person name="Rohde M."/>
            <person name="Bristow J."/>
            <person name="Eisen J.A."/>
            <person name="Markowitz V."/>
            <person name="Hugenholtz P."/>
            <person name="Kyrpides N.C."/>
            <person name="Klenk H.P."/>
        </authorList>
    </citation>
    <scope>NUCLEOTIDE SEQUENCE [LARGE SCALE GENOMIC DNA]</scope>
    <source>
        <strain evidence="5">DSM 12940 / JCM 11049 / AX-2</strain>
    </source>
</reference>
<name>C7NRS8_HALUD</name>
<dbReference type="eggNOG" id="arCOG02911">
    <property type="taxonomic scope" value="Archaea"/>
</dbReference>
<feature type="transmembrane region" description="Helical" evidence="2">
    <location>
        <begin position="70"/>
        <end position="92"/>
    </location>
</feature>
<keyword evidence="2" id="KW-1133">Transmembrane helix</keyword>
<dbReference type="Pfam" id="PF23960">
    <property type="entry name" value="DUF7289"/>
    <property type="match status" value="1"/>
</dbReference>
<feature type="compositionally biased region" description="Polar residues" evidence="1">
    <location>
        <begin position="691"/>
        <end position="700"/>
    </location>
</feature>
<feature type="region of interest" description="Disordered" evidence="1">
    <location>
        <begin position="669"/>
        <end position="700"/>
    </location>
</feature>
<dbReference type="RefSeq" id="WP_015790595.1">
    <property type="nucleotide sequence ID" value="NC_013158.1"/>
</dbReference>
<dbReference type="GeneID" id="8385181"/>
<dbReference type="KEGG" id="hut:Huta_2872"/>
<protein>
    <recommendedName>
        <fullName evidence="3">DUF7305 domain-containing protein</fullName>
    </recommendedName>
</protein>
<dbReference type="OrthoDB" id="148042at2157"/>
<evidence type="ECO:0000313" key="5">
    <source>
        <dbReference type="Proteomes" id="UP000002071"/>
    </source>
</evidence>
<sequence>MAAVKVETSPGKPSRLNYQQCIFVEIEFETATITEIYFLATIVIDIVSSKMGLSSDGSGESRGLSSVMGFALVFGMVIAGSMVIVSVGAVSLSESQSVVSMESAVTAMNDVDATISSIRGHSGSQASIKLPDDGEYVNSGWIQIEITDSSGTVQNQTGKITLGKYAYERDGQEVAYQGGGVWRGDGENFVMVSPPDFEYAGGPNPTLSFPITSLEGVNATGRSYSIAANRSNNISADTLPRGPIDPGNEVQITVHSKYADGWARYLNKRADGDVTKTGSKTVKLTLTSPKTPSVVSGPISSTGSVGMDPESGMDYYDSTVGPYSASQGDGGLPTAIARGSFDPRADGSGDTFNSHVLTTGKVDITGSGDLTFAGDLISSSDDDSKMRAAVTVNGDFSTEGSLELSSNKRKVFQGDFYVGDESGDNLDIGPGTVGVQGDLHVAGSITGQPSNLNVAGQVHVGGSSGSISKDSSSPDSPLDPGISSIQHNANLISQKNNELSNPTNDNTAESGDISAIENGGCSPCELEAGDYYVDEIDLTKNEKIILDTSDGPIQLFVNGPTDVKEANLTINGSNGAEIYSNGEVDIHKDSEVVTRNPRQSASSLTWYLPPSETFRIKASTFTGLVDAPNADLKMKSGSADPVIYGGMIGNFDSITKDAQFHFDNALRSGGGSGGSGSSGSGANEIDYLRVTNPTVEVQEE</sequence>
<evidence type="ECO:0000256" key="2">
    <source>
        <dbReference type="SAM" id="Phobius"/>
    </source>
</evidence>
<feature type="compositionally biased region" description="Gly residues" evidence="1">
    <location>
        <begin position="669"/>
        <end position="679"/>
    </location>
</feature>